<dbReference type="EMBL" id="FP929064">
    <property type="protein sequence ID" value="CBX90332.1"/>
    <property type="molecule type" value="Genomic_DNA"/>
</dbReference>
<dbReference type="eggNOG" id="ENOG502SNFK">
    <property type="taxonomic scope" value="Eukaryota"/>
</dbReference>
<dbReference type="HOGENOM" id="CLU_361749_0_0_1"/>
<dbReference type="VEuPathDB" id="FungiDB:LEMA_P064580.1"/>
<dbReference type="Pfam" id="PF00172">
    <property type="entry name" value="Zn_clus"/>
    <property type="match status" value="1"/>
</dbReference>
<dbReference type="OMA" id="VNHPCRD"/>
<keyword evidence="5" id="KW-1185">Reference proteome</keyword>
<name>E4ZGB2_LEPMJ</name>
<evidence type="ECO:0000313" key="4">
    <source>
        <dbReference type="EMBL" id="CBX90332.1"/>
    </source>
</evidence>
<dbReference type="STRING" id="985895.E4ZGB2"/>
<feature type="compositionally biased region" description="Polar residues" evidence="2">
    <location>
        <begin position="502"/>
        <end position="518"/>
    </location>
</feature>
<dbReference type="PANTHER" id="PTHR35392">
    <property type="entry name" value="ZN(II)2CYS6 TRANSCRIPTION FACTOR (EUROFUNG)-RELATED-RELATED"/>
    <property type="match status" value="1"/>
</dbReference>
<accession>E4ZGB2</accession>
<feature type="region of interest" description="Disordered" evidence="2">
    <location>
        <begin position="401"/>
        <end position="532"/>
    </location>
</feature>
<evidence type="ECO:0000256" key="2">
    <source>
        <dbReference type="SAM" id="MobiDB-lite"/>
    </source>
</evidence>
<feature type="domain" description="Zn(2)-C6 fungal-type" evidence="3">
    <location>
        <begin position="542"/>
        <end position="591"/>
    </location>
</feature>
<evidence type="ECO:0000313" key="5">
    <source>
        <dbReference type="Proteomes" id="UP000002668"/>
    </source>
</evidence>
<dbReference type="OrthoDB" id="3921198at2759"/>
<feature type="compositionally biased region" description="Polar residues" evidence="2">
    <location>
        <begin position="441"/>
        <end position="450"/>
    </location>
</feature>
<reference evidence="5" key="1">
    <citation type="journal article" date="2011" name="Nat. Commun.">
        <title>Effector diversification within compartments of the Leptosphaeria maculans genome affected by Repeat-Induced Point mutations.</title>
        <authorList>
            <person name="Rouxel T."/>
            <person name="Grandaubert J."/>
            <person name="Hane J.K."/>
            <person name="Hoede C."/>
            <person name="van de Wouw A.P."/>
            <person name="Couloux A."/>
            <person name="Dominguez V."/>
            <person name="Anthouard V."/>
            <person name="Bally P."/>
            <person name="Bourras S."/>
            <person name="Cozijnsen A.J."/>
            <person name="Ciuffetti L.M."/>
            <person name="Degrave A."/>
            <person name="Dilmaghani A."/>
            <person name="Duret L."/>
            <person name="Fudal I."/>
            <person name="Goodwin S.B."/>
            <person name="Gout L."/>
            <person name="Glaser N."/>
            <person name="Linglin J."/>
            <person name="Kema G.H.J."/>
            <person name="Lapalu N."/>
            <person name="Lawrence C.B."/>
            <person name="May K."/>
            <person name="Meyer M."/>
            <person name="Ollivier B."/>
            <person name="Poulain J."/>
            <person name="Schoch C.L."/>
            <person name="Simon A."/>
            <person name="Spatafora J.W."/>
            <person name="Stachowiak A."/>
            <person name="Turgeon B.G."/>
            <person name="Tyler B.M."/>
            <person name="Vincent D."/>
            <person name="Weissenbach J."/>
            <person name="Amselem J."/>
            <person name="Quesneville H."/>
            <person name="Oliver R.P."/>
            <person name="Wincker P."/>
            <person name="Balesdent M.-H."/>
            <person name="Howlett B.J."/>
        </authorList>
    </citation>
    <scope>NUCLEOTIDE SEQUENCE [LARGE SCALE GENOMIC DNA]</scope>
    <source>
        <strain evidence="5">JN3 / isolate v23.1.3 / race Av1-4-5-6-7-8</strain>
    </source>
</reference>
<dbReference type="InterPro" id="IPR001138">
    <property type="entry name" value="Zn2Cys6_DnaBD"/>
</dbReference>
<dbReference type="InterPro" id="IPR036864">
    <property type="entry name" value="Zn2-C6_fun-type_DNA-bd_sf"/>
</dbReference>
<dbReference type="PANTHER" id="PTHR35392:SF3">
    <property type="entry name" value="ZN(2)-C6 FUNGAL-TYPE DOMAIN-CONTAINING PROTEIN"/>
    <property type="match status" value="1"/>
</dbReference>
<keyword evidence="1" id="KW-0539">Nucleus</keyword>
<evidence type="ECO:0000259" key="3">
    <source>
        <dbReference type="SMART" id="SM00066"/>
    </source>
</evidence>
<organism evidence="4 5">
    <name type="scientific">Leptosphaeria maculans (strain JN3 / isolate v23.1.3 / race Av1-4-5-6-7-8)</name>
    <name type="common">Blackleg fungus</name>
    <name type="synonym">Phoma lingam</name>
    <dbReference type="NCBI Taxonomy" id="985895"/>
    <lineage>
        <taxon>Eukaryota</taxon>
        <taxon>Fungi</taxon>
        <taxon>Dikarya</taxon>
        <taxon>Ascomycota</taxon>
        <taxon>Pezizomycotina</taxon>
        <taxon>Dothideomycetes</taxon>
        <taxon>Pleosporomycetidae</taxon>
        <taxon>Pleosporales</taxon>
        <taxon>Pleosporineae</taxon>
        <taxon>Leptosphaeriaceae</taxon>
        <taxon>Plenodomus</taxon>
        <taxon>Plenodomus lingam/Leptosphaeria maculans species complex</taxon>
    </lineage>
</organism>
<proteinExistence type="predicted"/>
<evidence type="ECO:0000256" key="1">
    <source>
        <dbReference type="ARBA" id="ARBA00023242"/>
    </source>
</evidence>
<dbReference type="SMART" id="SM00066">
    <property type="entry name" value="GAL4"/>
    <property type="match status" value="1"/>
</dbReference>
<dbReference type="InterPro" id="IPR052973">
    <property type="entry name" value="Fungal_sec-metab_reg_TF"/>
</dbReference>
<dbReference type="GO" id="GO:0000981">
    <property type="term" value="F:DNA-binding transcription factor activity, RNA polymerase II-specific"/>
    <property type="evidence" value="ECO:0007669"/>
    <property type="project" value="InterPro"/>
</dbReference>
<dbReference type="AlphaFoldDB" id="E4ZGB2"/>
<feature type="compositionally biased region" description="Low complexity" evidence="2">
    <location>
        <begin position="401"/>
        <end position="410"/>
    </location>
</feature>
<gene>
    <name evidence="4" type="ORF">LEMA_P064580.1</name>
</gene>
<protein>
    <recommendedName>
        <fullName evidence="3">Zn(2)-C6 fungal-type domain-containing protein</fullName>
    </recommendedName>
</protein>
<sequence length="961" mass="105027">MWLRNGAAHACRQSGEGPHGFTTTALPATILRLLCEPFPVLPCLVAGLFSFTAIQAMPSEAIINHHASQQQNPRCGGEGFQKTASCDDRALNPAARAELICSCVYLQQQQQQQQQRLCRTSSHVVNYDSIFPCAVYGADVLSVSPFSDRSASRFCIEGCSSTDFHAYTISFQACQSGISRTVKMTMSYPPYIDSPVDDFEDIIDWSMGETYDPIFESGGSFLDGHGNSFPDSYHVPESIASEQQFTPGPPLLSDGPPSTGYTVSGPPSLLEGHSSFGHMYGASPSFDTTATSPFVDQSHEQYSRSFGAGDGMMSPLCRISESPVLDTRFAFIPDGTQPPPESYETARDTVFNPHVAGSSNAFSGLDVRISQVFSNVGGWADQPQIIGPIAEAEYCPVESSPIQIPQTSPSFHPATTYPRSERTHEYHNRSRAVTIPEAAQGASSYNQSTSHSRRAQRMAPTLSSSPVAHRLARSCTLSRGTSQSRRKLATPSPTESWGWVSYQPNPVTNRLAPTSTEGMQGRPLRGRKKGLTAEQRRHAALMRIVGACTNCQRGKRKCDEGTPCKPCIEHYKGDLVNHPCRDRLLTHLTDSFLSERLGWHPTPRSPGSFTAPGGFDVLAGITYTIPLIFGFGPAILVPVHPLQLEDSHTLVHDHIVYSWPPDKSPETSHRHAVLPAVMSTDKAFDLAQVLDDHLSKLVTHHFRGFPLYSSPLRILREIYIFSRSISPSAAHAHTLHQALKLLVLVHIGGDITLAPQSEHPILAQLIRHTMDLSSSSTSDLTPTPCFLRAQFGAIMPTLAQSLMKHVLSSLEQLYLNRDCDDWPMALAITITILMTIESIHYHAAKLPYHHNLSSSTPQPPPTPDLHADDPAIQTLLTFYTTCYPNCHARLNPTCSPDPSPRTHQSSSAEDAFVERVRCAVGQASGAGYLAQKAYEKRAEGDMGWFFDRLVGRLVGRGGGGG</sequence>
<feature type="region of interest" description="Disordered" evidence="2">
    <location>
        <begin position="242"/>
        <end position="261"/>
    </location>
</feature>
<dbReference type="InParanoid" id="E4ZGB2"/>
<dbReference type="SUPFAM" id="SSF57701">
    <property type="entry name" value="Zn2/Cys6 DNA-binding domain"/>
    <property type="match status" value="1"/>
</dbReference>
<dbReference type="Proteomes" id="UP000002668">
    <property type="component" value="Genome"/>
</dbReference>
<dbReference type="GO" id="GO:0008270">
    <property type="term" value="F:zinc ion binding"/>
    <property type="evidence" value="ECO:0007669"/>
    <property type="project" value="InterPro"/>
</dbReference>
<dbReference type="CDD" id="cd00067">
    <property type="entry name" value="GAL4"/>
    <property type="match status" value="1"/>
</dbReference>
<feature type="compositionally biased region" description="Basic and acidic residues" evidence="2">
    <location>
        <begin position="419"/>
        <end position="428"/>
    </location>
</feature>